<dbReference type="Proteomes" id="UP000046395">
    <property type="component" value="Unassembled WGS sequence"/>
</dbReference>
<proteinExistence type="predicted"/>
<dbReference type="AlphaFoldDB" id="A0A5S6Q495"/>
<accession>A0A5S6Q495</accession>
<name>A0A5S6Q495_TRIMR</name>
<protein>
    <submittedName>
        <fullName evidence="2">Uncharacterized protein</fullName>
    </submittedName>
</protein>
<dbReference type="WBParaSite" id="TMUE_0000001777.1">
    <property type="protein sequence ID" value="TMUE_0000001777.1"/>
    <property type="gene ID" value="WBGene00297651"/>
</dbReference>
<sequence length="131" mass="14227">MLCSLNLFRPNKDLQEKWILLRSAVAAAGSVVAAEERDVAVDVGAAVVVVVVDAGEAAVEAMGPPMSPDLPMHLRRPQQPMQDHLSQVILPILLLNLQVAVVAPSLQELNWSHLLLLECQRSAVHAPLKYL</sequence>
<organism evidence="1 2">
    <name type="scientific">Trichuris muris</name>
    <name type="common">Mouse whipworm</name>
    <dbReference type="NCBI Taxonomy" id="70415"/>
    <lineage>
        <taxon>Eukaryota</taxon>
        <taxon>Metazoa</taxon>
        <taxon>Ecdysozoa</taxon>
        <taxon>Nematoda</taxon>
        <taxon>Enoplea</taxon>
        <taxon>Dorylaimia</taxon>
        <taxon>Trichinellida</taxon>
        <taxon>Trichuridae</taxon>
        <taxon>Trichuris</taxon>
    </lineage>
</organism>
<evidence type="ECO:0000313" key="2">
    <source>
        <dbReference type="WBParaSite" id="TMUE_0000001777.1"/>
    </source>
</evidence>
<evidence type="ECO:0000313" key="1">
    <source>
        <dbReference type="Proteomes" id="UP000046395"/>
    </source>
</evidence>
<reference evidence="2" key="1">
    <citation type="submission" date="2019-12" db="UniProtKB">
        <authorList>
            <consortium name="WormBaseParasite"/>
        </authorList>
    </citation>
    <scope>IDENTIFICATION</scope>
</reference>
<keyword evidence="1" id="KW-1185">Reference proteome</keyword>